<name>A0A810KXD3_9ACTN</name>
<proteinExistence type="predicted"/>
<evidence type="ECO:0000259" key="1">
    <source>
        <dbReference type="Pfam" id="PF00723"/>
    </source>
</evidence>
<reference evidence="2" key="1">
    <citation type="submission" date="2020-08" db="EMBL/GenBank/DDBJ databases">
        <title>Whole genome shotgun sequence of Actinocatenispora sera NBRC 101916.</title>
        <authorList>
            <person name="Komaki H."/>
            <person name="Tamura T."/>
        </authorList>
    </citation>
    <scope>NUCLEOTIDE SEQUENCE</scope>
    <source>
        <strain evidence="2">NBRC 101916</strain>
    </source>
</reference>
<dbReference type="InterPro" id="IPR012341">
    <property type="entry name" value="6hp_glycosidase-like_sf"/>
</dbReference>
<protein>
    <recommendedName>
        <fullName evidence="1">GH15-like domain-containing protein</fullName>
    </recommendedName>
</protein>
<dbReference type="PROSITE" id="PS51318">
    <property type="entry name" value="TAT"/>
    <property type="match status" value="1"/>
</dbReference>
<gene>
    <name evidence="2" type="ORF">Asera_19710</name>
</gene>
<dbReference type="RefSeq" id="WP_157034843.1">
    <property type="nucleotide sequence ID" value="NZ_AP023354.1"/>
</dbReference>
<evidence type="ECO:0000313" key="3">
    <source>
        <dbReference type="Proteomes" id="UP000680750"/>
    </source>
</evidence>
<dbReference type="GO" id="GO:0005975">
    <property type="term" value="P:carbohydrate metabolic process"/>
    <property type="evidence" value="ECO:0007669"/>
    <property type="project" value="InterPro"/>
</dbReference>
<dbReference type="InterPro" id="IPR006311">
    <property type="entry name" value="TAT_signal"/>
</dbReference>
<dbReference type="PANTHER" id="PTHR31616:SF0">
    <property type="entry name" value="GLUCAN 1,4-ALPHA-GLUCOSIDASE"/>
    <property type="match status" value="1"/>
</dbReference>
<dbReference type="AlphaFoldDB" id="A0A810KXD3"/>
<dbReference type="InterPro" id="IPR008928">
    <property type="entry name" value="6-hairpin_glycosidase_sf"/>
</dbReference>
<dbReference type="SUPFAM" id="SSF48208">
    <property type="entry name" value="Six-hairpin glycosidases"/>
    <property type="match status" value="1"/>
</dbReference>
<sequence>MAGGWRRREVVSGLAAALAVAGSGVVVASGVAHAAGGHDRQLSYDAALYLVGAPDHGGAQEFDTDAGELTSVSVFLVSNASVGSVDVSVRTAVDDPGSAVGAGHVDLADLGGSGMGWVRVPVSATVSAGQTYYLVVSVSGADDKVVWQGTRSAAGGALPSWNYDQPYWGGWHRETGRHLAFGVNDTVDCAADNTCYRHLPASELSVTTAGLLGNADHVVALSPLEAAGASYVPGSSVLRLPDGRLRYLPTGATAPITVPANDPGAAAAVRESRAWLAAGTVPGGTPQQREMSARALLDMRLLTQRNGAVAAAWYGAWTYSWPRDSSFVAAALMRTGHLAEAYRILAFDASTQRADGTWEARTTLDGAGPPDGRHWQLDANGWVPWAVWQWLRAGGDTQRTKALYPTVRKAADYAAASLDASGLPPASPDYWEIGTDAPNLGTAAPLLAGLRAATDLARRFGQADDARRWQRAADRLTDGIAATFGRNGYQRTITDGSGADSAVAFLAPPFSVAPAGLGPALQHSFDLLRRPNGGVVPGESWTGATTWTPETMFFALAWASTGERARATELLGWLAAHRTSLGAFPEQLTAAGYPASVAPLAWTDSLAVLTLAQLDGHRMPVPPHR</sequence>
<dbReference type="OrthoDB" id="3806982at2"/>
<organism evidence="2 3">
    <name type="scientific">Actinocatenispora sera</name>
    <dbReference type="NCBI Taxonomy" id="390989"/>
    <lineage>
        <taxon>Bacteria</taxon>
        <taxon>Bacillati</taxon>
        <taxon>Actinomycetota</taxon>
        <taxon>Actinomycetes</taxon>
        <taxon>Micromonosporales</taxon>
        <taxon>Micromonosporaceae</taxon>
        <taxon>Actinocatenispora</taxon>
    </lineage>
</organism>
<keyword evidence="3" id="KW-1185">Reference proteome</keyword>
<dbReference type="Proteomes" id="UP000680750">
    <property type="component" value="Chromosome"/>
</dbReference>
<dbReference type="GO" id="GO:0004553">
    <property type="term" value="F:hydrolase activity, hydrolyzing O-glycosyl compounds"/>
    <property type="evidence" value="ECO:0007669"/>
    <property type="project" value="UniProtKB-ARBA"/>
</dbReference>
<dbReference type="Pfam" id="PF00723">
    <property type="entry name" value="Glyco_hydro_15"/>
    <property type="match status" value="1"/>
</dbReference>
<dbReference type="InterPro" id="IPR011613">
    <property type="entry name" value="GH15-like"/>
</dbReference>
<accession>A0A810KXD3</accession>
<dbReference type="Gene3D" id="1.50.10.10">
    <property type="match status" value="1"/>
</dbReference>
<dbReference type="EMBL" id="AP023354">
    <property type="protein sequence ID" value="BCJ27863.1"/>
    <property type="molecule type" value="Genomic_DNA"/>
</dbReference>
<dbReference type="KEGG" id="aser:Asera_19710"/>
<feature type="domain" description="GH15-like" evidence="1">
    <location>
        <begin position="368"/>
        <end position="503"/>
    </location>
</feature>
<evidence type="ECO:0000313" key="2">
    <source>
        <dbReference type="EMBL" id="BCJ27863.1"/>
    </source>
</evidence>
<dbReference type="PANTHER" id="PTHR31616">
    <property type="entry name" value="TREHALASE"/>
    <property type="match status" value="1"/>
</dbReference>